<dbReference type="InterPro" id="IPR005762">
    <property type="entry name" value="MurD"/>
</dbReference>
<dbReference type="Proteomes" id="UP000051276">
    <property type="component" value="Unassembled WGS sequence"/>
</dbReference>
<keyword evidence="7 8" id="KW-0131">Cell cycle</keyword>
<evidence type="ECO:0000256" key="7">
    <source>
        <dbReference type="HAMAP-Rule" id="MF_00639"/>
    </source>
</evidence>
<keyword evidence="6 7" id="KW-0067">ATP-binding</keyword>
<keyword evidence="7 8" id="KW-0132">Cell division</keyword>
<feature type="binding site" evidence="7">
    <location>
        <begin position="117"/>
        <end position="123"/>
    </location>
    <ligand>
        <name>ATP</name>
        <dbReference type="ChEBI" id="CHEBI:30616"/>
    </ligand>
</feature>
<dbReference type="EMBL" id="LMXI01000236">
    <property type="protein sequence ID" value="KRT58965.1"/>
    <property type="molecule type" value="Genomic_DNA"/>
</dbReference>
<comment type="pathway">
    <text evidence="2 7 8">Cell wall biogenesis; peptidoglycan biosynthesis.</text>
</comment>
<comment type="subcellular location">
    <subcellularLocation>
        <location evidence="1 7 8">Cytoplasm</location>
    </subcellularLocation>
</comment>
<evidence type="ECO:0000256" key="8">
    <source>
        <dbReference type="RuleBase" id="RU003664"/>
    </source>
</evidence>
<comment type="catalytic activity">
    <reaction evidence="7 8">
        <text>UDP-N-acetyl-alpha-D-muramoyl-L-alanine + D-glutamate + ATP = UDP-N-acetyl-alpha-D-muramoyl-L-alanyl-D-glutamate + ADP + phosphate + H(+)</text>
        <dbReference type="Rhea" id="RHEA:16429"/>
        <dbReference type="ChEBI" id="CHEBI:15378"/>
        <dbReference type="ChEBI" id="CHEBI:29986"/>
        <dbReference type="ChEBI" id="CHEBI:30616"/>
        <dbReference type="ChEBI" id="CHEBI:43474"/>
        <dbReference type="ChEBI" id="CHEBI:83898"/>
        <dbReference type="ChEBI" id="CHEBI:83900"/>
        <dbReference type="ChEBI" id="CHEBI:456216"/>
        <dbReference type="EC" id="6.3.2.9"/>
    </reaction>
</comment>
<dbReference type="Pfam" id="PF08245">
    <property type="entry name" value="Mur_ligase_M"/>
    <property type="match status" value="1"/>
</dbReference>
<sequence>MPNVMQQTARTLVVGLGKTGLSCARYLTAQGVAVAVTDSRQQPPGLQALREEMPDLALFLGGFQPEVFAAAERLVISPGLSLQTPVIGAAIERGVPVVGDIELFAQAANAPIIAITGSNGKSTVTTLLGEMAKVAGLNVAVGGNLGEPALDLLDEDVQLYVVELSSFQLETTQSLRAKVAVVLNIAADHMDRYVSLDDYIAAKAVVYRNAEQRVVNRDDPRVVAMVADLDNTLGFTLGEPEGGDFGVRRVAGKRWLCRANELLMPAADLRIPGEHNLANGLAALALGSAAGLAMAPMLEALRSFCGLPHRTEFIAEKRGLRWYNDSKGTNVGATAAALEGLHPEHGESRTVLIAGGDCKGADFSELAPVVARTARAVILIGRDALLIEEVLSGCAQLVHVKSMKNAVEVAAQHGLPGDRVLLSPACASFDMFASFEDRGEQFARAVEALDE</sequence>
<dbReference type="Gene3D" id="3.40.50.720">
    <property type="entry name" value="NAD(P)-binding Rossmann-like Domain"/>
    <property type="match status" value="1"/>
</dbReference>
<dbReference type="GO" id="GO:0008360">
    <property type="term" value="P:regulation of cell shape"/>
    <property type="evidence" value="ECO:0007669"/>
    <property type="project" value="UniProtKB-KW"/>
</dbReference>
<dbReference type="Proteomes" id="UP000051634">
    <property type="component" value="Unassembled WGS sequence"/>
</dbReference>
<proteinExistence type="inferred from homology"/>
<dbReference type="RefSeq" id="WP_057955005.1">
    <property type="nucleotide sequence ID" value="NZ_KQ556866.1"/>
</dbReference>
<evidence type="ECO:0000259" key="9">
    <source>
        <dbReference type="Pfam" id="PF02875"/>
    </source>
</evidence>
<dbReference type="SUPFAM" id="SSF53623">
    <property type="entry name" value="MurD-like peptide ligases, catalytic domain"/>
    <property type="match status" value="1"/>
</dbReference>
<keyword evidence="7 8" id="KW-0133">Cell shape</keyword>
<evidence type="ECO:0000259" key="10">
    <source>
        <dbReference type="Pfam" id="PF08245"/>
    </source>
</evidence>
<keyword evidence="14" id="KW-1185">Reference proteome</keyword>
<dbReference type="Gene3D" id="3.40.1190.10">
    <property type="entry name" value="Mur-like, catalytic domain"/>
    <property type="match status" value="1"/>
</dbReference>
<dbReference type="STRING" id="54398.Ga0074115_107101"/>
<comment type="function">
    <text evidence="7 8">Cell wall formation. Catalyzes the addition of glutamate to the nucleotide precursor UDP-N-acetylmuramoyl-L-alanine (UMA).</text>
</comment>
<accession>A0A0T5Z8T9</accession>
<organism evidence="12 13">
    <name type="scientific">endosymbiont of Ridgeia piscesae</name>
    <dbReference type="NCBI Taxonomy" id="54398"/>
    <lineage>
        <taxon>Bacteria</taxon>
        <taxon>Pseudomonadati</taxon>
        <taxon>Pseudomonadota</taxon>
        <taxon>Gammaproteobacteria</taxon>
        <taxon>sulfur-oxidizing symbionts</taxon>
    </lineage>
</organism>
<dbReference type="PATRIC" id="fig|54398.3.peg.1205"/>
<dbReference type="SUPFAM" id="SSF51984">
    <property type="entry name" value="MurCD N-terminal domain"/>
    <property type="match status" value="1"/>
</dbReference>
<comment type="similarity">
    <text evidence="7">Belongs to the MurCDEF family.</text>
</comment>
<dbReference type="HAMAP" id="MF_00639">
    <property type="entry name" value="MurD"/>
    <property type="match status" value="1"/>
</dbReference>
<dbReference type="GO" id="GO:0005524">
    <property type="term" value="F:ATP binding"/>
    <property type="evidence" value="ECO:0007669"/>
    <property type="project" value="UniProtKB-UniRule"/>
</dbReference>
<comment type="caution">
    <text evidence="12">The sequence shown here is derived from an EMBL/GenBank/DDBJ whole genome shotgun (WGS) entry which is preliminary data.</text>
</comment>
<dbReference type="OrthoDB" id="9809796at2"/>
<protein>
    <recommendedName>
        <fullName evidence="7 8">UDP-N-acetylmuramoylalanine--D-glutamate ligase</fullName>
        <ecNumber evidence="7 8">6.3.2.9</ecNumber>
    </recommendedName>
    <alternativeName>
        <fullName evidence="7">D-glutamic acid-adding enzyme</fullName>
    </alternativeName>
    <alternativeName>
        <fullName evidence="7">UDP-N-acetylmuramoyl-L-alanyl-D-glutamate synthetase</fullName>
    </alternativeName>
</protein>
<name>A0A0T5Z8T9_9GAMM</name>
<dbReference type="NCBIfam" id="TIGR01087">
    <property type="entry name" value="murD"/>
    <property type="match status" value="1"/>
</dbReference>
<evidence type="ECO:0000313" key="13">
    <source>
        <dbReference type="Proteomes" id="UP000051276"/>
    </source>
</evidence>
<evidence type="ECO:0000256" key="3">
    <source>
        <dbReference type="ARBA" id="ARBA00022490"/>
    </source>
</evidence>
<dbReference type="UniPathway" id="UPA00219"/>
<keyword evidence="7 8" id="KW-0573">Peptidoglycan synthesis</keyword>
<feature type="domain" description="Mur ligase C-terminal" evidence="9">
    <location>
        <begin position="309"/>
        <end position="426"/>
    </location>
</feature>
<evidence type="ECO:0000256" key="6">
    <source>
        <dbReference type="ARBA" id="ARBA00022840"/>
    </source>
</evidence>
<dbReference type="PANTHER" id="PTHR43692:SF1">
    <property type="entry name" value="UDP-N-ACETYLMURAMOYLALANINE--D-GLUTAMATE LIGASE"/>
    <property type="match status" value="1"/>
</dbReference>
<dbReference type="GO" id="GO:0008764">
    <property type="term" value="F:UDP-N-acetylmuramoylalanine-D-glutamate ligase activity"/>
    <property type="evidence" value="ECO:0007669"/>
    <property type="project" value="UniProtKB-UniRule"/>
</dbReference>
<dbReference type="InterPro" id="IPR013221">
    <property type="entry name" value="Mur_ligase_cen"/>
</dbReference>
<dbReference type="GO" id="GO:0005737">
    <property type="term" value="C:cytoplasm"/>
    <property type="evidence" value="ECO:0007669"/>
    <property type="project" value="UniProtKB-SubCell"/>
</dbReference>
<dbReference type="InterPro" id="IPR036615">
    <property type="entry name" value="Mur_ligase_C_dom_sf"/>
</dbReference>
<dbReference type="InterPro" id="IPR004101">
    <property type="entry name" value="Mur_ligase_C"/>
</dbReference>
<keyword evidence="7 8" id="KW-0961">Cell wall biogenesis/degradation</keyword>
<gene>
    <name evidence="7" type="primary">murD</name>
    <name evidence="11" type="ORF">Ga0074115_107101</name>
    <name evidence="12" type="ORF">Ga0076813_14584</name>
</gene>
<evidence type="ECO:0000313" key="14">
    <source>
        <dbReference type="Proteomes" id="UP000051634"/>
    </source>
</evidence>
<dbReference type="EC" id="6.3.2.9" evidence="7 8"/>
<dbReference type="AlphaFoldDB" id="A0A0T5Z8T9"/>
<dbReference type="PANTHER" id="PTHR43692">
    <property type="entry name" value="UDP-N-ACETYLMURAMOYLALANINE--D-GLUTAMATE LIGASE"/>
    <property type="match status" value="1"/>
</dbReference>
<keyword evidence="4 7" id="KW-0436">Ligase</keyword>
<keyword evidence="5 7" id="KW-0547">Nucleotide-binding</keyword>
<dbReference type="GO" id="GO:0071555">
    <property type="term" value="P:cell wall organization"/>
    <property type="evidence" value="ECO:0007669"/>
    <property type="project" value="UniProtKB-KW"/>
</dbReference>
<dbReference type="Pfam" id="PF21799">
    <property type="entry name" value="MurD-like_N"/>
    <property type="match status" value="1"/>
</dbReference>
<keyword evidence="3 7" id="KW-0963">Cytoplasm</keyword>
<dbReference type="GO" id="GO:0009252">
    <property type="term" value="P:peptidoglycan biosynthetic process"/>
    <property type="evidence" value="ECO:0007669"/>
    <property type="project" value="UniProtKB-UniRule"/>
</dbReference>
<dbReference type="Gene3D" id="3.90.190.20">
    <property type="entry name" value="Mur ligase, C-terminal domain"/>
    <property type="match status" value="1"/>
</dbReference>
<evidence type="ECO:0000256" key="5">
    <source>
        <dbReference type="ARBA" id="ARBA00022741"/>
    </source>
</evidence>
<evidence type="ECO:0000256" key="1">
    <source>
        <dbReference type="ARBA" id="ARBA00004496"/>
    </source>
</evidence>
<reference evidence="13 14" key="1">
    <citation type="submission" date="2015-11" db="EMBL/GenBank/DDBJ databases">
        <title>The genome of Candidatus Endoriftia persephone in Ridgeia piscesae and population structure of the North Eastern Pacific vestimentiferan symbionts.</title>
        <authorList>
            <person name="Perez M."/>
            <person name="Juniper K.S."/>
        </authorList>
    </citation>
    <scope>NUCLEOTIDE SEQUENCE [LARGE SCALE GENOMIC DNA]</scope>
    <source>
        <strain evidence="12">Ind10</strain>
        <strain evidence="11">Ind11</strain>
    </source>
</reference>
<dbReference type="Pfam" id="PF02875">
    <property type="entry name" value="Mur_ligase_C"/>
    <property type="match status" value="1"/>
</dbReference>
<dbReference type="EMBL" id="LDXT01000090">
    <property type="protein sequence ID" value="KRT54572.1"/>
    <property type="molecule type" value="Genomic_DNA"/>
</dbReference>
<evidence type="ECO:0000313" key="12">
    <source>
        <dbReference type="EMBL" id="KRT58965.1"/>
    </source>
</evidence>
<dbReference type="InterPro" id="IPR036565">
    <property type="entry name" value="Mur-like_cat_sf"/>
</dbReference>
<evidence type="ECO:0000256" key="2">
    <source>
        <dbReference type="ARBA" id="ARBA00004752"/>
    </source>
</evidence>
<evidence type="ECO:0000313" key="11">
    <source>
        <dbReference type="EMBL" id="KRT54572.1"/>
    </source>
</evidence>
<evidence type="ECO:0000256" key="4">
    <source>
        <dbReference type="ARBA" id="ARBA00022598"/>
    </source>
</evidence>
<dbReference type="GO" id="GO:0051301">
    <property type="term" value="P:cell division"/>
    <property type="evidence" value="ECO:0007669"/>
    <property type="project" value="UniProtKB-KW"/>
</dbReference>
<feature type="domain" description="Mur ligase central" evidence="10">
    <location>
        <begin position="115"/>
        <end position="286"/>
    </location>
</feature>
<dbReference type="SUPFAM" id="SSF53244">
    <property type="entry name" value="MurD-like peptide ligases, peptide-binding domain"/>
    <property type="match status" value="1"/>
</dbReference>